<dbReference type="Gene3D" id="1.25.40.10">
    <property type="entry name" value="Tetratricopeptide repeat domain"/>
    <property type="match status" value="1"/>
</dbReference>
<feature type="repeat" description="TPR" evidence="2">
    <location>
        <begin position="206"/>
        <end position="239"/>
    </location>
</feature>
<gene>
    <name evidence="3" type="ORF">HZF05_01265</name>
</gene>
<dbReference type="Gene3D" id="3.40.50.300">
    <property type="entry name" value="P-loop containing nucleotide triphosphate hydrolases"/>
    <property type="match status" value="1"/>
</dbReference>
<dbReference type="PANTHER" id="PTHR12788:SF10">
    <property type="entry name" value="PROTEIN-TYROSINE SULFOTRANSFERASE"/>
    <property type="match status" value="1"/>
</dbReference>
<dbReference type="GO" id="GO:0008476">
    <property type="term" value="F:protein-tyrosine sulfotransferase activity"/>
    <property type="evidence" value="ECO:0007669"/>
    <property type="project" value="InterPro"/>
</dbReference>
<accession>A0A838KZN0</accession>
<protein>
    <submittedName>
        <fullName evidence="3">Sulfotransferase</fullName>
    </submittedName>
</protein>
<dbReference type="InterPro" id="IPR011990">
    <property type="entry name" value="TPR-like_helical_dom_sf"/>
</dbReference>
<dbReference type="SUPFAM" id="SSF52540">
    <property type="entry name" value="P-loop containing nucleoside triphosphate hydrolases"/>
    <property type="match status" value="1"/>
</dbReference>
<dbReference type="SMART" id="SM00028">
    <property type="entry name" value="TPR"/>
    <property type="match status" value="5"/>
</dbReference>
<comment type="caution">
    <text evidence="3">The sequence shown here is derived from an EMBL/GenBank/DDBJ whole genome shotgun (WGS) entry which is preliminary data.</text>
</comment>
<evidence type="ECO:0000256" key="1">
    <source>
        <dbReference type="ARBA" id="ARBA00022679"/>
    </source>
</evidence>
<keyword evidence="4" id="KW-1185">Reference proteome</keyword>
<dbReference type="Pfam" id="PF13469">
    <property type="entry name" value="Sulfotransfer_3"/>
    <property type="match status" value="1"/>
</dbReference>
<evidence type="ECO:0000256" key="2">
    <source>
        <dbReference type="PROSITE-ProRule" id="PRU00339"/>
    </source>
</evidence>
<dbReference type="SUPFAM" id="SSF48452">
    <property type="entry name" value="TPR-like"/>
    <property type="match status" value="1"/>
</dbReference>
<evidence type="ECO:0000313" key="3">
    <source>
        <dbReference type="EMBL" id="MBA2932713.1"/>
    </source>
</evidence>
<dbReference type="PANTHER" id="PTHR12788">
    <property type="entry name" value="PROTEIN-TYROSINE SULFOTRANSFERASE 2"/>
    <property type="match status" value="1"/>
</dbReference>
<name>A0A838KZN0_9SPHN</name>
<dbReference type="InterPro" id="IPR027417">
    <property type="entry name" value="P-loop_NTPase"/>
</dbReference>
<keyword evidence="1 3" id="KW-0808">Transferase</keyword>
<dbReference type="Proteomes" id="UP000570166">
    <property type="component" value="Unassembled WGS sequence"/>
</dbReference>
<dbReference type="InterPro" id="IPR019734">
    <property type="entry name" value="TPR_rpt"/>
</dbReference>
<keyword evidence="2" id="KW-0802">TPR repeat</keyword>
<dbReference type="AlphaFoldDB" id="A0A838KZN0"/>
<organism evidence="3 4">
    <name type="scientific">Sphingomonas chungangi</name>
    <dbReference type="NCBI Taxonomy" id="2683589"/>
    <lineage>
        <taxon>Bacteria</taxon>
        <taxon>Pseudomonadati</taxon>
        <taxon>Pseudomonadota</taxon>
        <taxon>Alphaproteobacteria</taxon>
        <taxon>Sphingomonadales</taxon>
        <taxon>Sphingomonadaceae</taxon>
        <taxon>Sphingomonas</taxon>
    </lineage>
</organism>
<dbReference type="PROSITE" id="PS50005">
    <property type="entry name" value="TPR"/>
    <property type="match status" value="2"/>
</dbReference>
<feature type="repeat" description="TPR" evidence="2">
    <location>
        <begin position="138"/>
        <end position="171"/>
    </location>
</feature>
<dbReference type="InterPro" id="IPR026634">
    <property type="entry name" value="TPST-like"/>
</dbReference>
<dbReference type="RefSeq" id="WP_160364812.1">
    <property type="nucleotide sequence ID" value="NZ_JACEIB010000001.1"/>
</dbReference>
<evidence type="ECO:0000313" key="4">
    <source>
        <dbReference type="Proteomes" id="UP000570166"/>
    </source>
</evidence>
<sequence length="627" mass="69543">MTVTLDSVLAKAFEHFLAGDRSGALSAAEAALAAHPQSIEIHGFIGMLLCQQGDTAGGIPHLRKALDRWPDDVGTRVNLATALAATGVIDEVVSLCAAGPAQDARLRRLMGYALQQRGALSEAAASYEAVVAQVRNDFETWNNLGNVRTELGDVEGAIEAYEWALTYRPDMAVLYVNLSKSLARADRREDRLKVMREGVKYASDMPDIQLELGLAEAAMQDFPAAERAYRTAIRIAPTSVAAYVELGLLLENLNRIEDLAALIKEGRDNGVAGDEIDFVRAWLLRREGRLEEALRVAERVPESIDPVRRYQLLADLADRTGDADRAFTAYEAMNRAAADALPVPAGETDYSDDVAAVSGTITPAKIARWQPLNIDAAPPSPVILAGFPRSGTTLLDTLLMGNPALHVTEELPMMRQPEVLLGDAERIASIDTEEANRLRHRYFEALEHVAPPPRDGLVVVDKYPLHLARAPLIHRLFPDAKFILVERHPCDVVLSCFMANFQLNRAMRHMGTLESAARLYDMVFESWTKARALLPLDVHVVRYERMVEDLEDEMRSLIAFLGLPWNDAVLDNRTSASRRPHIRTASYSQVTEPIYSRAAGRWERYRVHMEPVLPILAPWAERMGYSM</sequence>
<dbReference type="Pfam" id="PF14559">
    <property type="entry name" value="TPR_19"/>
    <property type="match status" value="1"/>
</dbReference>
<reference evidence="3 4" key="1">
    <citation type="submission" date="2020-07" db="EMBL/GenBank/DDBJ databases">
        <authorList>
            <person name="Sun Q."/>
        </authorList>
    </citation>
    <scope>NUCLEOTIDE SEQUENCE [LARGE SCALE GENOMIC DNA]</scope>
    <source>
        <strain evidence="3 4">CGMCC 1.13654</strain>
    </source>
</reference>
<dbReference type="Pfam" id="PF13432">
    <property type="entry name" value="TPR_16"/>
    <property type="match status" value="2"/>
</dbReference>
<proteinExistence type="predicted"/>
<dbReference type="EMBL" id="JACEIB010000001">
    <property type="protein sequence ID" value="MBA2932713.1"/>
    <property type="molecule type" value="Genomic_DNA"/>
</dbReference>